<dbReference type="PROSITE" id="PS51842">
    <property type="entry name" value="IF_ROD_2"/>
    <property type="match status" value="1"/>
</dbReference>
<dbReference type="Proteomes" id="UP000314982">
    <property type="component" value="Unassembled WGS sequence"/>
</dbReference>
<dbReference type="GO" id="GO:0005615">
    <property type="term" value="C:extracellular space"/>
    <property type="evidence" value="ECO:0007669"/>
    <property type="project" value="TreeGrafter"/>
</dbReference>
<dbReference type="SUPFAM" id="SSF64593">
    <property type="entry name" value="Intermediate filament protein, coiled coil region"/>
    <property type="match status" value="3"/>
</dbReference>
<evidence type="ECO:0000313" key="10">
    <source>
        <dbReference type="Proteomes" id="UP000314982"/>
    </source>
</evidence>
<dbReference type="Gene3D" id="1.20.5.1160">
    <property type="entry name" value="Vasodilator-stimulated phosphoprotein"/>
    <property type="match status" value="1"/>
</dbReference>
<dbReference type="GO" id="GO:0031424">
    <property type="term" value="P:keratinization"/>
    <property type="evidence" value="ECO:0007669"/>
    <property type="project" value="TreeGrafter"/>
</dbReference>
<feature type="coiled-coil region" evidence="6">
    <location>
        <begin position="403"/>
        <end position="483"/>
    </location>
</feature>
<dbReference type="Gene3D" id="1.20.5.170">
    <property type="match status" value="1"/>
</dbReference>
<dbReference type="Gene3D" id="1.20.5.500">
    <property type="entry name" value="Single helix bin"/>
    <property type="match status" value="1"/>
</dbReference>
<organism evidence="9 10">
    <name type="scientific">Hucho hucho</name>
    <name type="common">huchen</name>
    <dbReference type="NCBI Taxonomy" id="62062"/>
    <lineage>
        <taxon>Eukaryota</taxon>
        <taxon>Metazoa</taxon>
        <taxon>Chordata</taxon>
        <taxon>Craniata</taxon>
        <taxon>Vertebrata</taxon>
        <taxon>Euteleostomi</taxon>
        <taxon>Actinopterygii</taxon>
        <taxon>Neopterygii</taxon>
        <taxon>Teleostei</taxon>
        <taxon>Protacanthopterygii</taxon>
        <taxon>Salmoniformes</taxon>
        <taxon>Salmonidae</taxon>
        <taxon>Salmoninae</taxon>
        <taxon>Hucho</taxon>
    </lineage>
</organism>
<dbReference type="PRINTS" id="PR01276">
    <property type="entry name" value="TYPE2KERATIN"/>
</dbReference>
<protein>
    <submittedName>
        <fullName evidence="9">Keratin 5</fullName>
    </submittedName>
</protein>
<dbReference type="PANTHER" id="PTHR45616">
    <property type="entry name" value="GATA-TYPE DOMAIN-CONTAINING PROTEIN"/>
    <property type="match status" value="1"/>
</dbReference>
<evidence type="ECO:0000256" key="5">
    <source>
        <dbReference type="RuleBase" id="RU000685"/>
    </source>
</evidence>
<evidence type="ECO:0000313" key="9">
    <source>
        <dbReference type="Ensembl" id="ENSHHUP00000055961.1"/>
    </source>
</evidence>
<keyword evidence="10" id="KW-1185">Reference proteome</keyword>
<dbReference type="FunFam" id="1.20.5.1160:FF:000001">
    <property type="entry name" value="Keratin type II"/>
    <property type="match status" value="1"/>
</dbReference>
<accession>A0A4W5NUP5</accession>
<dbReference type="FunFam" id="1.20.5.500:FF:000001">
    <property type="entry name" value="Type II keratin 23"/>
    <property type="match status" value="1"/>
</dbReference>
<keyword evidence="3 6" id="KW-0175">Coiled coil</keyword>
<dbReference type="Ensembl" id="ENSHHUT00000057896.1">
    <property type="protein sequence ID" value="ENSHHUP00000055961.1"/>
    <property type="gene ID" value="ENSHHUG00000033434.1"/>
</dbReference>
<feature type="region of interest" description="Disordered" evidence="7">
    <location>
        <begin position="62"/>
        <end position="131"/>
    </location>
</feature>
<keyword evidence="1" id="KW-0416">Keratin</keyword>
<dbReference type="Pfam" id="PF00038">
    <property type="entry name" value="Filament"/>
    <property type="match status" value="1"/>
</dbReference>
<dbReference type="GO" id="GO:0045095">
    <property type="term" value="C:keratin filament"/>
    <property type="evidence" value="ECO:0007669"/>
    <property type="project" value="InterPro"/>
</dbReference>
<dbReference type="GeneTree" id="ENSGT00940000161090"/>
<reference evidence="9" key="2">
    <citation type="submission" date="2025-08" db="UniProtKB">
        <authorList>
            <consortium name="Ensembl"/>
        </authorList>
    </citation>
    <scope>IDENTIFICATION</scope>
</reference>
<dbReference type="InterPro" id="IPR039008">
    <property type="entry name" value="IF_rod_dom"/>
</dbReference>
<dbReference type="FunFam" id="1.20.5.170:FF:000004">
    <property type="entry name" value="Keratin, type II cytoskeletal 5"/>
    <property type="match status" value="1"/>
</dbReference>
<dbReference type="InterPro" id="IPR032444">
    <property type="entry name" value="Keratin_2_head"/>
</dbReference>
<evidence type="ECO:0000256" key="6">
    <source>
        <dbReference type="SAM" id="Coils"/>
    </source>
</evidence>
<feature type="domain" description="IF rod" evidence="8">
    <location>
        <begin position="194"/>
        <end position="505"/>
    </location>
</feature>
<dbReference type="SMART" id="SM01391">
    <property type="entry name" value="Filament"/>
    <property type="match status" value="1"/>
</dbReference>
<dbReference type="InterPro" id="IPR018039">
    <property type="entry name" value="IF_conserved"/>
</dbReference>
<evidence type="ECO:0000256" key="2">
    <source>
        <dbReference type="ARBA" id="ARBA00022754"/>
    </source>
</evidence>
<dbReference type="InterPro" id="IPR003054">
    <property type="entry name" value="Keratin_II"/>
</dbReference>
<evidence type="ECO:0000256" key="4">
    <source>
        <dbReference type="ARBA" id="ARBA00061646"/>
    </source>
</evidence>
<evidence type="ECO:0000256" key="3">
    <source>
        <dbReference type="ARBA" id="ARBA00023054"/>
    </source>
</evidence>
<proteinExistence type="inferred from homology"/>
<dbReference type="GO" id="GO:0045109">
    <property type="term" value="P:intermediate filament organization"/>
    <property type="evidence" value="ECO:0007669"/>
    <property type="project" value="TreeGrafter"/>
</dbReference>
<keyword evidence="2 5" id="KW-0403">Intermediate filament</keyword>
<reference evidence="10" key="1">
    <citation type="submission" date="2018-06" db="EMBL/GenBank/DDBJ databases">
        <title>Genome assembly of Danube salmon.</title>
        <authorList>
            <person name="Macqueen D.J."/>
            <person name="Gundappa M.K."/>
        </authorList>
    </citation>
    <scope>NUCLEOTIDE SEQUENCE [LARGE SCALE GENOMIC DNA]</scope>
</reference>
<dbReference type="PROSITE" id="PS00226">
    <property type="entry name" value="IF_ROD_1"/>
    <property type="match status" value="1"/>
</dbReference>
<name>A0A4W5NUP5_9TELE</name>
<feature type="compositionally biased region" description="Low complexity" evidence="7">
    <location>
        <begin position="89"/>
        <end position="131"/>
    </location>
</feature>
<evidence type="ECO:0000259" key="8">
    <source>
        <dbReference type="PROSITE" id="PS51842"/>
    </source>
</evidence>
<sequence length="581" mass="62782">MGCLAQGVVTHSLRMERKGEEGQQCQGIVYLAFTLQQVQTNRSPMPYPHHVFPNRVPMPALQTSPPATLSPPQCPALTNRSRPARMSVRKTTSYTVKSSSSGAAPRSFSSMSYSGPSQGASRQSYSARSSYGGANRGMGGGFGAGGGGGSYISSSSAYGGGVHAPITAVQVNKSLLAPLNLEIDPNIQIVRTNEKEQIKGLNNRFASFIDKVRFLEQQNKMLETKWSLLQDQTTTRSNIDAMFEAYIANLRRQLDGLGGEKVKLEGELMNMQGLVEDFKNKYEDEINKRASVENEFVLLKKDVDGAYMNKVELEARVDSLQDEINFLRAIYEAELSELQGQIKDTSVVVEMDNSRNLDMDSIVAEVRAQYEDIANRSRAEAESWYKQKFEEMQSSAGQHGDDLRNTKAEMAELNRMISRLQNEIENVKGQRANLENQIAEAEERGEMAVKDAKLRIRDLEEALQRAKQDMARQVREYQELMNVKLALDIEIATYRKLLEGEESRITGGGTGGGIATIHVQTSSSGGGGGGGGSGGGFGMGGGGGGSGFGGSGFSMGGGGSGGSGFAAPILLCIVGNARRST</sequence>
<dbReference type="GO" id="GO:0030280">
    <property type="term" value="F:structural constituent of skin epidermis"/>
    <property type="evidence" value="ECO:0007669"/>
    <property type="project" value="TreeGrafter"/>
</dbReference>
<dbReference type="AlphaFoldDB" id="A0A4W5NUP5"/>
<dbReference type="PANTHER" id="PTHR45616:SF21">
    <property type="entry name" value="KERATIN, TYPE II CYTOSKELETAL 7"/>
    <property type="match status" value="1"/>
</dbReference>
<evidence type="ECO:0000256" key="7">
    <source>
        <dbReference type="SAM" id="MobiDB-lite"/>
    </source>
</evidence>
<comment type="similarity">
    <text evidence="4 5">Belongs to the intermediate filament family.</text>
</comment>
<evidence type="ECO:0000256" key="1">
    <source>
        <dbReference type="ARBA" id="ARBA00022744"/>
    </source>
</evidence>
<dbReference type="Pfam" id="PF16208">
    <property type="entry name" value="Keratin_2_head"/>
    <property type="match status" value="1"/>
</dbReference>
<reference evidence="9" key="3">
    <citation type="submission" date="2025-09" db="UniProtKB">
        <authorList>
            <consortium name="Ensembl"/>
        </authorList>
    </citation>
    <scope>IDENTIFICATION</scope>
</reference>
<feature type="coiled-coil region" evidence="6">
    <location>
        <begin position="247"/>
        <end position="337"/>
    </location>
</feature>